<evidence type="ECO:0000313" key="5">
    <source>
        <dbReference type="Proteomes" id="UP000190667"/>
    </source>
</evidence>
<comment type="caution">
    <text evidence="4">The sequence shown here is derived from an EMBL/GenBank/DDBJ whole genome shotgun (WGS) entry which is preliminary data.</text>
</comment>
<dbReference type="InterPro" id="IPR036095">
    <property type="entry name" value="PTS_EIIB-like_sf"/>
</dbReference>
<dbReference type="EMBL" id="MRUL01000002">
    <property type="protein sequence ID" value="OON41318.1"/>
    <property type="molecule type" value="Genomic_DNA"/>
</dbReference>
<dbReference type="SUPFAM" id="SSF52794">
    <property type="entry name" value="PTS system IIB component-like"/>
    <property type="match status" value="1"/>
</dbReference>
<dbReference type="STRING" id="1926881.BTJ39_04975"/>
<dbReference type="Pfam" id="PF02302">
    <property type="entry name" value="PTS_IIB"/>
    <property type="match status" value="1"/>
</dbReference>
<dbReference type="AlphaFoldDB" id="A0A1S8YQZ0"/>
<dbReference type="CDD" id="cd05566">
    <property type="entry name" value="PTS_IIB_galactitol"/>
    <property type="match status" value="1"/>
</dbReference>
<sequence length="98" mass="10330">MINILVACGSGVATSTLAADEVKSVCAEYGISAYKVNKCSMSELPSELQHADVVLTTNNYKGDIGKPHMSVAGFITGINEGALRKKLGELLTELAKNE</sequence>
<protein>
    <submittedName>
        <fullName evidence="4">PTS galactitol transporter subunit IIB</fullName>
    </submittedName>
</protein>
<proteinExistence type="predicted"/>
<evidence type="ECO:0000256" key="1">
    <source>
        <dbReference type="ARBA" id="ARBA00022679"/>
    </source>
</evidence>
<accession>A0A1S8YQZ0</accession>
<keyword evidence="2" id="KW-0598">Phosphotransferase system</keyword>
<dbReference type="GO" id="GO:0009401">
    <property type="term" value="P:phosphoenolpyruvate-dependent sugar phosphotransferase system"/>
    <property type="evidence" value="ECO:0007669"/>
    <property type="project" value="UniProtKB-KW"/>
</dbReference>
<dbReference type="Gene3D" id="3.40.50.2300">
    <property type="match status" value="1"/>
</dbReference>
<dbReference type="InterPro" id="IPR003501">
    <property type="entry name" value="PTS_EIIB_2/3"/>
</dbReference>
<keyword evidence="5" id="KW-1185">Reference proteome</keyword>
<reference evidence="4 5" key="1">
    <citation type="submission" date="2016-12" db="EMBL/GenBank/DDBJ databases">
        <title>Izhakiella australiana sp. nov. of genus Izhakiella isolated from Australian desert.</title>
        <authorList>
            <person name="Ji M."/>
        </authorList>
    </citation>
    <scope>NUCLEOTIDE SEQUENCE [LARGE SCALE GENOMIC DNA]</scope>
    <source>
        <strain evidence="4 5">D4N98</strain>
    </source>
</reference>
<organism evidence="4 5">
    <name type="scientific">Izhakiella australiensis</name>
    <dbReference type="NCBI Taxonomy" id="1926881"/>
    <lineage>
        <taxon>Bacteria</taxon>
        <taxon>Pseudomonadati</taxon>
        <taxon>Pseudomonadota</taxon>
        <taxon>Gammaproteobacteria</taxon>
        <taxon>Enterobacterales</taxon>
        <taxon>Erwiniaceae</taxon>
        <taxon>Izhakiella</taxon>
    </lineage>
</organism>
<evidence type="ECO:0000313" key="4">
    <source>
        <dbReference type="EMBL" id="OON41318.1"/>
    </source>
</evidence>
<dbReference type="Proteomes" id="UP000190667">
    <property type="component" value="Unassembled WGS sequence"/>
</dbReference>
<name>A0A1S8YQZ0_9GAMM</name>
<keyword evidence="1" id="KW-0808">Transferase</keyword>
<dbReference type="GO" id="GO:0008982">
    <property type="term" value="F:protein-N(PI)-phosphohistidine-sugar phosphotransferase activity"/>
    <property type="evidence" value="ECO:0007669"/>
    <property type="project" value="InterPro"/>
</dbReference>
<dbReference type="OrthoDB" id="3196672at2"/>
<feature type="domain" description="PTS EIIB type-2" evidence="3">
    <location>
        <begin position="2"/>
        <end position="95"/>
    </location>
</feature>
<dbReference type="InterPro" id="IPR013011">
    <property type="entry name" value="PTS_EIIB_2"/>
</dbReference>
<gene>
    <name evidence="4" type="ORF">BTJ39_04975</name>
</gene>
<evidence type="ECO:0000256" key="2">
    <source>
        <dbReference type="ARBA" id="ARBA00022683"/>
    </source>
</evidence>
<evidence type="ECO:0000259" key="3">
    <source>
        <dbReference type="PROSITE" id="PS51099"/>
    </source>
</evidence>
<dbReference type="PROSITE" id="PS51099">
    <property type="entry name" value="PTS_EIIB_TYPE_2"/>
    <property type="match status" value="1"/>
</dbReference>
<dbReference type="RefSeq" id="WP_078001569.1">
    <property type="nucleotide sequence ID" value="NZ_MRUL01000002.1"/>
</dbReference>